<dbReference type="Proteomes" id="UP000271227">
    <property type="component" value="Unassembled WGS sequence"/>
</dbReference>
<name>A0A3M0C0D1_9PROT</name>
<dbReference type="InterPro" id="IPR005835">
    <property type="entry name" value="NTP_transferase_dom"/>
</dbReference>
<dbReference type="SUPFAM" id="SSF53448">
    <property type="entry name" value="Nucleotide-diphospho-sugar transferases"/>
    <property type="match status" value="1"/>
</dbReference>
<keyword evidence="5" id="KW-0378">Hydrolase</keyword>
<dbReference type="NCBIfam" id="TIGR01656">
    <property type="entry name" value="Histidinol-ppas"/>
    <property type="match status" value="1"/>
</dbReference>
<dbReference type="InterPro" id="IPR006549">
    <property type="entry name" value="HAD-SF_hydro_IIIA"/>
</dbReference>
<dbReference type="RefSeq" id="WP_211332352.1">
    <property type="nucleotide sequence ID" value="NZ_REFR01000017.1"/>
</dbReference>
<evidence type="ECO:0000256" key="2">
    <source>
        <dbReference type="ARBA" id="ARBA00005628"/>
    </source>
</evidence>
<dbReference type="SUPFAM" id="SSF56784">
    <property type="entry name" value="HAD-like"/>
    <property type="match status" value="1"/>
</dbReference>
<evidence type="ECO:0000256" key="7">
    <source>
        <dbReference type="ARBA" id="ARBA00031828"/>
    </source>
</evidence>
<dbReference type="AlphaFoldDB" id="A0A3M0C0D1"/>
<keyword evidence="6" id="KW-0119">Carbohydrate metabolism</keyword>
<evidence type="ECO:0000256" key="5">
    <source>
        <dbReference type="ARBA" id="ARBA00022801"/>
    </source>
</evidence>
<gene>
    <name evidence="9" type="ORF">BXY39_3847</name>
</gene>
<dbReference type="InterPro" id="IPR029044">
    <property type="entry name" value="Nucleotide-diphossugar_trans"/>
</dbReference>
<dbReference type="InterPro" id="IPR006543">
    <property type="entry name" value="Histidinol-phos"/>
</dbReference>
<dbReference type="InterPro" id="IPR036412">
    <property type="entry name" value="HAD-like_sf"/>
</dbReference>
<evidence type="ECO:0000259" key="8">
    <source>
        <dbReference type="Pfam" id="PF00483"/>
    </source>
</evidence>
<dbReference type="InParanoid" id="A0A3M0C0D1"/>
<proteinExistence type="inferred from homology"/>
<dbReference type="Gene3D" id="3.40.50.1000">
    <property type="entry name" value="HAD superfamily/HAD-like"/>
    <property type="match status" value="1"/>
</dbReference>
<keyword evidence="4" id="KW-0479">Metal-binding</keyword>
<evidence type="ECO:0000313" key="9">
    <source>
        <dbReference type="EMBL" id="RMB00659.1"/>
    </source>
</evidence>
<evidence type="ECO:0000256" key="6">
    <source>
        <dbReference type="ARBA" id="ARBA00023277"/>
    </source>
</evidence>
<dbReference type="PANTHER" id="PTHR42891">
    <property type="entry name" value="D-GLYCERO-BETA-D-MANNO-HEPTOSE-1,7-BISPHOSPHATE 7-PHOSPHATASE"/>
    <property type="match status" value="1"/>
</dbReference>
<dbReference type="CDD" id="cd07503">
    <property type="entry name" value="HAD_HisB-N"/>
    <property type="match status" value="1"/>
</dbReference>
<keyword evidence="3" id="KW-0963">Cytoplasm</keyword>
<dbReference type="NCBIfam" id="TIGR01662">
    <property type="entry name" value="HAD-SF-IIIA"/>
    <property type="match status" value="1"/>
</dbReference>
<evidence type="ECO:0000256" key="1">
    <source>
        <dbReference type="ARBA" id="ARBA00004496"/>
    </source>
</evidence>
<comment type="similarity">
    <text evidence="2">Belongs to the GmhB family.</text>
</comment>
<dbReference type="EMBL" id="REFR01000017">
    <property type="protein sequence ID" value="RMB00659.1"/>
    <property type="molecule type" value="Genomic_DNA"/>
</dbReference>
<evidence type="ECO:0000256" key="3">
    <source>
        <dbReference type="ARBA" id="ARBA00022490"/>
    </source>
</evidence>
<dbReference type="GO" id="GO:0005975">
    <property type="term" value="P:carbohydrate metabolic process"/>
    <property type="evidence" value="ECO:0007669"/>
    <property type="project" value="InterPro"/>
</dbReference>
<dbReference type="Pfam" id="PF13242">
    <property type="entry name" value="Hydrolase_like"/>
    <property type="match status" value="1"/>
</dbReference>
<dbReference type="InterPro" id="IPR023214">
    <property type="entry name" value="HAD_sf"/>
</dbReference>
<dbReference type="GO" id="GO:0016791">
    <property type="term" value="F:phosphatase activity"/>
    <property type="evidence" value="ECO:0007669"/>
    <property type="project" value="InterPro"/>
</dbReference>
<evidence type="ECO:0000256" key="4">
    <source>
        <dbReference type="ARBA" id="ARBA00022723"/>
    </source>
</evidence>
<keyword evidence="10" id="KW-1185">Reference proteome</keyword>
<dbReference type="PANTHER" id="PTHR42891:SF1">
    <property type="entry name" value="D-GLYCERO-BETA-D-MANNO-HEPTOSE-1,7-BISPHOSPHATE 7-PHOSPHATASE"/>
    <property type="match status" value="1"/>
</dbReference>
<feature type="domain" description="Nucleotidyl transferase" evidence="8">
    <location>
        <begin position="8"/>
        <end position="227"/>
    </location>
</feature>
<accession>A0A3M0C0D1</accession>
<organism evidence="9 10">
    <name type="scientific">Eilatimonas milleporae</name>
    <dbReference type="NCBI Taxonomy" id="911205"/>
    <lineage>
        <taxon>Bacteria</taxon>
        <taxon>Pseudomonadati</taxon>
        <taxon>Pseudomonadota</taxon>
        <taxon>Alphaproteobacteria</taxon>
        <taxon>Kordiimonadales</taxon>
        <taxon>Kordiimonadaceae</taxon>
        <taxon>Eilatimonas</taxon>
    </lineage>
</organism>
<dbReference type="GO" id="GO:0046872">
    <property type="term" value="F:metal ion binding"/>
    <property type="evidence" value="ECO:0007669"/>
    <property type="project" value="UniProtKB-KW"/>
</dbReference>
<dbReference type="InterPro" id="IPR004446">
    <property type="entry name" value="Heptose_bisP_phosphatase"/>
</dbReference>
<reference evidence="9 10" key="1">
    <citation type="submission" date="2018-10" db="EMBL/GenBank/DDBJ databases">
        <title>Genomic Encyclopedia of Archaeal and Bacterial Type Strains, Phase II (KMG-II): from individual species to whole genera.</title>
        <authorList>
            <person name="Goeker M."/>
        </authorList>
    </citation>
    <scope>NUCLEOTIDE SEQUENCE [LARGE SCALE GENOMIC DNA]</scope>
    <source>
        <strain evidence="9 10">DSM 25217</strain>
    </source>
</reference>
<comment type="caution">
    <text evidence="9">The sequence shown here is derived from an EMBL/GenBank/DDBJ whole genome shotgun (WGS) entry which is preliminary data.</text>
</comment>
<comment type="subcellular location">
    <subcellularLocation>
        <location evidence="1">Cytoplasm</location>
    </subcellularLocation>
</comment>
<dbReference type="GO" id="GO:0005737">
    <property type="term" value="C:cytoplasm"/>
    <property type="evidence" value="ECO:0007669"/>
    <property type="project" value="UniProtKB-SubCell"/>
</dbReference>
<dbReference type="Pfam" id="PF00483">
    <property type="entry name" value="NTP_transferase"/>
    <property type="match status" value="1"/>
</dbReference>
<dbReference type="Gene3D" id="3.90.550.10">
    <property type="entry name" value="Spore Coat Polysaccharide Biosynthesis Protein SpsA, Chain A"/>
    <property type="match status" value="1"/>
</dbReference>
<sequence length="414" mass="45249">MRQPCRQAVILVGGRGTRLGHLSASTPKPLIPVDGTPFLDRVLRQLVRHGFSDIILLAGHLGDQVAKRYDAISFPGATVRTVIELAPRGTAGALAEIAGDLDAEFLLMNGDSIFDCDLLNLIHPPLKPSQIMRMALRTVADVSRYGAVRIDGETVTTFGEKNHQGPGTINAGLYLCSRDILTGIKPGNTCSLELEIIPKLVKQEAVSGRVFTGYFLDIGLPETLALARDQLDTALRRPAVFFDRDGVLNEDTGYVGTQEAFVWRSGAREAISEAYRRGYLPIVITNQAGVARGYYTEDDVRQLHAWMNDTLRQTGVCIAAFYYCPYHIDGVVERYVRHCPSRKPNPGMLTQALADWSIDPAGSVLLGDKDSDIEAARRAGIRGVLVTETDLRADLQRALSGRADPENQRAKPVA</sequence>
<evidence type="ECO:0000313" key="10">
    <source>
        <dbReference type="Proteomes" id="UP000271227"/>
    </source>
</evidence>
<protein>
    <recommendedName>
        <fullName evidence="7">D,D-heptose 1,7-bisphosphate phosphatase</fullName>
    </recommendedName>
</protein>